<evidence type="ECO:0000313" key="1">
    <source>
        <dbReference type="EMBL" id="MCC0179525.1"/>
    </source>
</evidence>
<comment type="caution">
    <text evidence="1">The sequence shown here is derived from an EMBL/GenBank/DDBJ whole genome shotgun (WGS) entry which is preliminary data.</text>
</comment>
<reference evidence="1" key="1">
    <citation type="journal article" date="2021" name="Antonie Van Leeuwenhoek">
        <title>Draft genome and description of Waterburya agarophytonicola gen. nov. sp. nov. (Pleurocapsales, Cyanobacteria): a seaweed symbiont.</title>
        <authorList>
            <person name="Bonthond G."/>
            <person name="Shalygin S."/>
            <person name="Bayer T."/>
            <person name="Weinberger F."/>
        </authorList>
    </citation>
    <scope>NUCLEOTIDE SEQUENCE</scope>
    <source>
        <strain evidence="1">KI4</strain>
    </source>
</reference>
<protein>
    <submittedName>
        <fullName evidence="1">SAM-dependent methyltransferase</fullName>
    </submittedName>
</protein>
<dbReference type="RefSeq" id="WP_369426859.1">
    <property type="nucleotide sequence ID" value="NZ_JADWDC010000090.1"/>
</dbReference>
<dbReference type="GO" id="GO:0032259">
    <property type="term" value="P:methylation"/>
    <property type="evidence" value="ECO:0007669"/>
    <property type="project" value="UniProtKB-KW"/>
</dbReference>
<sequence length="226" mass="26020">MVMKLDKVVPFGRSLDEYIKMFDLSLEDLQQHILGLGDGPASFNAEGTAKGYNITSIDPIYQFDGVEIKQRFDAVVDNIVDQIIDTPDNWVWSYHKNPQDLKSRRIKALETFLADYQQGKQENRYKTQALPNLDLADQSYDLALCSHFLFLYSEQFDRDFHIAAIEEILRVSQEVRIFPLLTLMQKTSPHLDFVVDKFSNLGYSTAIVKVPYEFQPGANKMLVIKN</sequence>
<dbReference type="AlphaFoldDB" id="A0A964C0M6"/>
<proteinExistence type="predicted"/>
<name>A0A964C0M6_9CYAN</name>
<gene>
    <name evidence="1" type="ORF">I4641_21430</name>
</gene>
<accession>A0A964C0M6</accession>
<dbReference type="GO" id="GO:0008168">
    <property type="term" value="F:methyltransferase activity"/>
    <property type="evidence" value="ECO:0007669"/>
    <property type="project" value="UniProtKB-KW"/>
</dbReference>
<keyword evidence="1" id="KW-0489">Methyltransferase</keyword>
<dbReference type="EMBL" id="JADWDC010000090">
    <property type="protein sequence ID" value="MCC0179525.1"/>
    <property type="molecule type" value="Genomic_DNA"/>
</dbReference>
<dbReference type="Proteomes" id="UP000729733">
    <property type="component" value="Unassembled WGS sequence"/>
</dbReference>
<organism evidence="1 2">
    <name type="scientific">Waterburya agarophytonicola KI4</name>
    <dbReference type="NCBI Taxonomy" id="2874699"/>
    <lineage>
        <taxon>Bacteria</taxon>
        <taxon>Bacillati</taxon>
        <taxon>Cyanobacteriota</taxon>
        <taxon>Cyanophyceae</taxon>
        <taxon>Pleurocapsales</taxon>
        <taxon>Hyellaceae</taxon>
        <taxon>Waterburya</taxon>
        <taxon>Waterburya agarophytonicola</taxon>
    </lineage>
</organism>
<keyword evidence="1" id="KW-0808">Transferase</keyword>
<keyword evidence="2" id="KW-1185">Reference proteome</keyword>
<evidence type="ECO:0000313" key="2">
    <source>
        <dbReference type="Proteomes" id="UP000729733"/>
    </source>
</evidence>